<evidence type="ECO:0000259" key="5">
    <source>
        <dbReference type="PROSITE" id="PS51891"/>
    </source>
</evidence>
<organism evidence="6 7">
    <name type="scientific">Mesorhizobium mediterraneum</name>
    <dbReference type="NCBI Taxonomy" id="43617"/>
    <lineage>
        <taxon>Bacteria</taxon>
        <taxon>Pseudomonadati</taxon>
        <taxon>Pseudomonadota</taxon>
        <taxon>Alphaproteobacteria</taxon>
        <taxon>Hyphomicrobiales</taxon>
        <taxon>Phyllobacteriaceae</taxon>
        <taxon>Mesorhizobium</taxon>
    </lineage>
</organism>
<gene>
    <name evidence="6" type="ORF">CIT25_31340</name>
</gene>
<keyword evidence="7" id="KW-1185">Reference proteome</keyword>
<reference evidence="7" key="1">
    <citation type="submission" date="2017-08" db="EMBL/GenBank/DDBJ databases">
        <title>Mesorhizobium wenxinae sp. nov., a novel rhizobial species isolated from root nodules of chickpea (Cicer arietinum L.).</title>
        <authorList>
            <person name="Zhang J."/>
        </authorList>
    </citation>
    <scope>NUCLEOTIDE SEQUENCE [LARGE SCALE GENOMIC DNA]</scope>
    <source>
        <strain evidence="7">USDA 3392</strain>
    </source>
</reference>
<evidence type="ECO:0000313" key="6">
    <source>
        <dbReference type="EMBL" id="PAP98247.1"/>
    </source>
</evidence>
<evidence type="ECO:0000256" key="3">
    <source>
        <dbReference type="ARBA" id="ARBA00022833"/>
    </source>
</evidence>
<dbReference type="PANTHER" id="PTHR33337:SF40">
    <property type="entry name" value="CENP-V_GFA DOMAIN-CONTAINING PROTEIN-RELATED"/>
    <property type="match status" value="1"/>
</dbReference>
<dbReference type="GO" id="GO:0046872">
    <property type="term" value="F:metal ion binding"/>
    <property type="evidence" value="ECO:0007669"/>
    <property type="project" value="UniProtKB-KW"/>
</dbReference>
<dbReference type="SUPFAM" id="SSF51316">
    <property type="entry name" value="Mss4-like"/>
    <property type="match status" value="1"/>
</dbReference>
<dbReference type="RefSeq" id="WP_095488989.1">
    <property type="nucleotide sequence ID" value="NZ_CP088151.1"/>
</dbReference>
<dbReference type="Pfam" id="PF04828">
    <property type="entry name" value="GFA"/>
    <property type="match status" value="1"/>
</dbReference>
<feature type="domain" description="CENP-V/GFA" evidence="5">
    <location>
        <begin position="5"/>
        <end position="123"/>
    </location>
</feature>
<accession>A0AB36R0L0</accession>
<dbReference type="Proteomes" id="UP000216215">
    <property type="component" value="Unassembled WGS sequence"/>
</dbReference>
<dbReference type="PANTHER" id="PTHR33337">
    <property type="entry name" value="GFA DOMAIN-CONTAINING PROTEIN"/>
    <property type="match status" value="1"/>
</dbReference>
<evidence type="ECO:0000313" key="7">
    <source>
        <dbReference type="Proteomes" id="UP000216215"/>
    </source>
</evidence>
<keyword evidence="3" id="KW-0862">Zinc</keyword>
<keyword evidence="2" id="KW-0479">Metal-binding</keyword>
<evidence type="ECO:0000256" key="1">
    <source>
        <dbReference type="ARBA" id="ARBA00005495"/>
    </source>
</evidence>
<protein>
    <submittedName>
        <fullName evidence="6">Aldehyde-activating protein</fullName>
    </submittedName>
</protein>
<sequence length="138" mass="14960">MSTLYTGGCACGAVRYEAKATPIFENHCHCRDCQKRSGTGHGSYLTFSSRADVTITGTTTEWRVAADNGNVKIHSFCPVCGTPVYLTYTAMPDPITVHAASLDDPGRFNPTVVTYGIRALPWDTMETGLKTFEKMPSG</sequence>
<evidence type="ECO:0000256" key="4">
    <source>
        <dbReference type="ARBA" id="ARBA00023239"/>
    </source>
</evidence>
<name>A0AB36R0L0_9HYPH</name>
<proteinExistence type="inferred from homology"/>
<dbReference type="GO" id="GO:0016846">
    <property type="term" value="F:carbon-sulfur lyase activity"/>
    <property type="evidence" value="ECO:0007669"/>
    <property type="project" value="InterPro"/>
</dbReference>
<keyword evidence="4" id="KW-0456">Lyase</keyword>
<comment type="caution">
    <text evidence="6">The sequence shown here is derived from an EMBL/GenBank/DDBJ whole genome shotgun (WGS) entry which is preliminary data.</text>
</comment>
<dbReference type="PROSITE" id="PS51891">
    <property type="entry name" value="CENP_V_GFA"/>
    <property type="match status" value="1"/>
</dbReference>
<comment type="similarity">
    <text evidence="1">Belongs to the Gfa family.</text>
</comment>
<dbReference type="AlphaFoldDB" id="A0AB36R0L0"/>
<dbReference type="EMBL" id="NPKI01000046">
    <property type="protein sequence ID" value="PAP98247.1"/>
    <property type="molecule type" value="Genomic_DNA"/>
</dbReference>
<evidence type="ECO:0000256" key="2">
    <source>
        <dbReference type="ARBA" id="ARBA00022723"/>
    </source>
</evidence>
<dbReference type="Gene3D" id="3.90.1590.10">
    <property type="entry name" value="glutathione-dependent formaldehyde- activating enzyme (gfa)"/>
    <property type="match status" value="1"/>
</dbReference>
<dbReference type="InterPro" id="IPR011057">
    <property type="entry name" value="Mss4-like_sf"/>
</dbReference>
<dbReference type="InterPro" id="IPR006913">
    <property type="entry name" value="CENP-V/GFA"/>
</dbReference>